<evidence type="ECO:0000313" key="8">
    <source>
        <dbReference type="Proteomes" id="UP000091926"/>
    </source>
</evidence>
<dbReference type="InterPro" id="IPR003819">
    <property type="entry name" value="TauD/TfdA-like"/>
</dbReference>
<dbReference type="PANTHER" id="PTHR30468:SF1">
    <property type="entry name" value="ALPHA-KETOGLUTARATE-DEPENDENT SULFONATE DIOXYGENASE"/>
    <property type="match status" value="1"/>
</dbReference>
<dbReference type="Proteomes" id="UP000091926">
    <property type="component" value="Chromosome"/>
</dbReference>
<dbReference type="RefSeq" id="WP_066658256.1">
    <property type="nucleotide sequence ID" value="NZ_CBCSCL010000001.1"/>
</dbReference>
<organism evidence="7 8">
    <name type="scientific">Bordetella flabilis</name>
    <dbReference type="NCBI Taxonomy" id="463014"/>
    <lineage>
        <taxon>Bacteria</taxon>
        <taxon>Pseudomonadati</taxon>
        <taxon>Pseudomonadota</taxon>
        <taxon>Betaproteobacteria</taxon>
        <taxon>Burkholderiales</taxon>
        <taxon>Alcaligenaceae</taxon>
        <taxon>Bordetella</taxon>
    </lineage>
</organism>
<evidence type="ECO:0000256" key="5">
    <source>
        <dbReference type="ARBA" id="ARBA00023004"/>
    </source>
</evidence>
<keyword evidence="5" id="KW-0408">Iron</keyword>
<dbReference type="Gene3D" id="3.60.130.10">
    <property type="entry name" value="Clavaminate synthase-like"/>
    <property type="match status" value="1"/>
</dbReference>
<dbReference type="InterPro" id="IPR051323">
    <property type="entry name" value="AtsK-like"/>
</dbReference>
<dbReference type="OrthoDB" id="8893262at2"/>
<name>A0A193GDI3_9BORD</name>
<keyword evidence="2" id="KW-0479">Metal-binding</keyword>
<dbReference type="Pfam" id="PF02668">
    <property type="entry name" value="TauD"/>
    <property type="match status" value="1"/>
</dbReference>
<dbReference type="SUPFAM" id="SSF51197">
    <property type="entry name" value="Clavaminate synthase-like"/>
    <property type="match status" value="1"/>
</dbReference>
<keyword evidence="4" id="KW-0560">Oxidoreductase</keyword>
<dbReference type="GO" id="GO:0016706">
    <property type="term" value="F:2-oxoglutarate-dependent dioxygenase activity"/>
    <property type="evidence" value="ECO:0007669"/>
    <property type="project" value="UniProtKB-ARBA"/>
</dbReference>
<comment type="similarity">
    <text evidence="1">Belongs to the TfdA dioxygenase family.</text>
</comment>
<evidence type="ECO:0000256" key="2">
    <source>
        <dbReference type="ARBA" id="ARBA00022723"/>
    </source>
</evidence>
<dbReference type="AlphaFoldDB" id="A0A193GDI3"/>
<sequence>MKSRKIAGALGAELSGIDLTRKLDASQAAEVRQALLDHQVIFLRDQNLTPQQFLDFARAMGTPIEYPFVKGLEGFPEIIEVKKLENERLNFGGIWHSDTTYLEVPPMGSMLLSREIPPYGGDTMFANQYLAYEALSDTMKRLLDGLVGISTSAKADVSKTREDRMKSDGKQEAPRNYVAEHPVVRTHPETGRKALYVNVAHTAGIKGMTEQESAPLLSFLFEHQVKPEFTCRFAWTPNAIAFWDNRCAMHNPINDYHGFRRVMHRITLQGDRPR</sequence>
<evidence type="ECO:0000259" key="6">
    <source>
        <dbReference type="Pfam" id="PF02668"/>
    </source>
</evidence>
<accession>A0A193GDI3</accession>
<dbReference type="STRING" id="463014.BAU07_12915"/>
<dbReference type="InterPro" id="IPR042098">
    <property type="entry name" value="TauD-like_sf"/>
</dbReference>
<dbReference type="KEGG" id="bfz:BAU07_12915"/>
<dbReference type="GO" id="GO:0046872">
    <property type="term" value="F:metal ion binding"/>
    <property type="evidence" value="ECO:0007669"/>
    <property type="project" value="UniProtKB-KW"/>
</dbReference>
<reference evidence="7 8" key="1">
    <citation type="submission" date="2016-06" db="EMBL/GenBank/DDBJ databases">
        <title>Complete genome sequences of Bordetella bronchialis and Bordetella flabilis.</title>
        <authorList>
            <person name="LiPuma J.J."/>
            <person name="Spilker T."/>
        </authorList>
    </citation>
    <scope>NUCLEOTIDE SEQUENCE [LARGE SCALE GENOMIC DNA]</scope>
    <source>
        <strain evidence="7 8">AU10664</strain>
    </source>
</reference>
<dbReference type="EMBL" id="CP016172">
    <property type="protein sequence ID" value="ANN77875.1"/>
    <property type="molecule type" value="Genomic_DNA"/>
</dbReference>
<dbReference type="GO" id="GO:0005737">
    <property type="term" value="C:cytoplasm"/>
    <property type="evidence" value="ECO:0007669"/>
    <property type="project" value="TreeGrafter"/>
</dbReference>
<evidence type="ECO:0000256" key="3">
    <source>
        <dbReference type="ARBA" id="ARBA00022964"/>
    </source>
</evidence>
<protein>
    <submittedName>
        <fullName evidence="7">Taurine dioxygenase</fullName>
    </submittedName>
</protein>
<evidence type="ECO:0000256" key="1">
    <source>
        <dbReference type="ARBA" id="ARBA00005896"/>
    </source>
</evidence>
<keyword evidence="8" id="KW-1185">Reference proteome</keyword>
<keyword evidence="3 7" id="KW-0223">Dioxygenase</keyword>
<proteinExistence type="inferred from homology"/>
<evidence type="ECO:0000256" key="4">
    <source>
        <dbReference type="ARBA" id="ARBA00023002"/>
    </source>
</evidence>
<feature type="domain" description="TauD/TfdA-like" evidence="6">
    <location>
        <begin position="3"/>
        <end position="267"/>
    </location>
</feature>
<evidence type="ECO:0000313" key="7">
    <source>
        <dbReference type="EMBL" id="ANN77875.1"/>
    </source>
</evidence>
<gene>
    <name evidence="7" type="ORF">BAU07_12915</name>
</gene>
<dbReference type="PANTHER" id="PTHR30468">
    <property type="entry name" value="ALPHA-KETOGLUTARATE-DEPENDENT SULFONATE DIOXYGENASE"/>
    <property type="match status" value="1"/>
</dbReference>